<keyword evidence="15" id="KW-0902">Two-component regulatory system</keyword>
<evidence type="ECO:0000256" key="22">
    <source>
        <dbReference type="SAM" id="Phobius"/>
    </source>
</evidence>
<feature type="transmembrane region" description="Helical" evidence="22">
    <location>
        <begin position="12"/>
        <end position="34"/>
    </location>
</feature>
<dbReference type="GO" id="GO:0004721">
    <property type="term" value="F:phosphoprotein phosphatase activity"/>
    <property type="evidence" value="ECO:0007669"/>
    <property type="project" value="UniProtKB-KW"/>
</dbReference>
<dbReference type="InterPro" id="IPR003661">
    <property type="entry name" value="HisK_dim/P_dom"/>
</dbReference>
<evidence type="ECO:0000256" key="7">
    <source>
        <dbReference type="ARBA" id="ARBA00022553"/>
    </source>
</evidence>
<evidence type="ECO:0000256" key="4">
    <source>
        <dbReference type="ARBA" id="ARBA00004651"/>
    </source>
</evidence>
<keyword evidence="22" id="KW-1133">Transmembrane helix</keyword>
<dbReference type="SMART" id="SM00387">
    <property type="entry name" value="HATPase_c"/>
    <property type="match status" value="1"/>
</dbReference>
<keyword evidence="14" id="KW-0904">Protein phosphatase</keyword>
<dbReference type="PATRIC" id="fig|889378.3.peg.334"/>
<evidence type="ECO:0000256" key="2">
    <source>
        <dbReference type="ARBA" id="ARBA00001936"/>
    </source>
</evidence>
<feature type="domain" description="Histidine kinase" evidence="23">
    <location>
        <begin position="244"/>
        <end position="454"/>
    </location>
</feature>
<dbReference type="GO" id="GO:0005524">
    <property type="term" value="F:ATP binding"/>
    <property type="evidence" value="ECO:0007669"/>
    <property type="project" value="UniProtKB-KW"/>
</dbReference>
<keyword evidence="11" id="KW-0378">Hydrolase</keyword>
<keyword evidence="10 25" id="KW-0418">Kinase</keyword>
<dbReference type="eggNOG" id="COG5002">
    <property type="taxonomic scope" value="Bacteria"/>
</dbReference>
<evidence type="ECO:0000256" key="21">
    <source>
        <dbReference type="SAM" id="Coils"/>
    </source>
</evidence>
<evidence type="ECO:0000256" key="16">
    <source>
        <dbReference type="ARBA" id="ARBA00023016"/>
    </source>
</evidence>
<dbReference type="SMART" id="SM00388">
    <property type="entry name" value="HisKA"/>
    <property type="match status" value="1"/>
</dbReference>
<evidence type="ECO:0000256" key="3">
    <source>
        <dbReference type="ARBA" id="ARBA00001946"/>
    </source>
</evidence>
<gene>
    <name evidence="25" type="ordered locus">Spiaf_0329</name>
</gene>
<protein>
    <recommendedName>
        <fullName evidence="19">Signal transduction histidine-protein kinase/phosphatase MprB</fullName>
        <ecNumber evidence="5">2.7.13.3</ecNumber>
    </recommendedName>
    <alternativeName>
        <fullName evidence="20">Mycobacterial persistence regulator B</fullName>
    </alternativeName>
</protein>
<dbReference type="InterPro" id="IPR050980">
    <property type="entry name" value="2C_sensor_his_kinase"/>
</dbReference>
<dbReference type="STRING" id="889378.Spiaf_0329"/>
<evidence type="ECO:0000256" key="15">
    <source>
        <dbReference type="ARBA" id="ARBA00023012"/>
    </source>
</evidence>
<dbReference type="Gene3D" id="6.10.340.10">
    <property type="match status" value="1"/>
</dbReference>
<evidence type="ECO:0000256" key="10">
    <source>
        <dbReference type="ARBA" id="ARBA00022777"/>
    </source>
</evidence>
<keyword evidence="22" id="KW-0812">Transmembrane</keyword>
<dbReference type="InterPro" id="IPR036097">
    <property type="entry name" value="HisK_dim/P_sf"/>
</dbReference>
<dbReference type="CDD" id="cd00075">
    <property type="entry name" value="HATPase"/>
    <property type="match status" value="1"/>
</dbReference>
<keyword evidence="26" id="KW-1185">Reference proteome</keyword>
<evidence type="ECO:0000256" key="11">
    <source>
        <dbReference type="ARBA" id="ARBA00022801"/>
    </source>
</evidence>
<dbReference type="InterPro" id="IPR003660">
    <property type="entry name" value="HAMP_dom"/>
</dbReference>
<dbReference type="CDD" id="cd00082">
    <property type="entry name" value="HisKA"/>
    <property type="match status" value="1"/>
</dbReference>
<feature type="transmembrane region" description="Helical" evidence="22">
    <location>
        <begin position="160"/>
        <end position="182"/>
    </location>
</feature>
<dbReference type="RefSeq" id="WP_014454434.1">
    <property type="nucleotide sequence ID" value="NC_017098.1"/>
</dbReference>
<evidence type="ECO:0000313" key="26">
    <source>
        <dbReference type="Proteomes" id="UP000007383"/>
    </source>
</evidence>
<keyword evidence="21" id="KW-0175">Coiled coil</keyword>
<keyword evidence="17" id="KW-0843">Virulence</keyword>
<dbReference type="InterPro" id="IPR005467">
    <property type="entry name" value="His_kinase_dom"/>
</dbReference>
<dbReference type="PRINTS" id="PR00344">
    <property type="entry name" value="BCTRLSENSOR"/>
</dbReference>
<keyword evidence="12" id="KW-0067">ATP-binding</keyword>
<dbReference type="PROSITE" id="PS50109">
    <property type="entry name" value="HIS_KIN"/>
    <property type="match status" value="1"/>
</dbReference>
<dbReference type="PANTHER" id="PTHR44936:SF9">
    <property type="entry name" value="SENSOR PROTEIN CREC"/>
    <property type="match status" value="1"/>
</dbReference>
<dbReference type="SUPFAM" id="SSF55874">
    <property type="entry name" value="ATPase domain of HSP90 chaperone/DNA topoisomerase II/histidine kinase"/>
    <property type="match status" value="1"/>
</dbReference>
<dbReference type="InterPro" id="IPR036890">
    <property type="entry name" value="HATPase_C_sf"/>
</dbReference>
<evidence type="ECO:0000256" key="14">
    <source>
        <dbReference type="ARBA" id="ARBA00022912"/>
    </source>
</evidence>
<dbReference type="PANTHER" id="PTHR44936">
    <property type="entry name" value="SENSOR PROTEIN CREC"/>
    <property type="match status" value="1"/>
</dbReference>
<dbReference type="GO" id="GO:0005886">
    <property type="term" value="C:plasma membrane"/>
    <property type="evidence" value="ECO:0007669"/>
    <property type="project" value="UniProtKB-SubCell"/>
</dbReference>
<dbReference type="PROSITE" id="PS50885">
    <property type="entry name" value="HAMP"/>
    <property type="match status" value="1"/>
</dbReference>
<evidence type="ECO:0000256" key="5">
    <source>
        <dbReference type="ARBA" id="ARBA00012438"/>
    </source>
</evidence>
<keyword evidence="7" id="KW-0597">Phosphoprotein</keyword>
<dbReference type="GO" id="GO:0000155">
    <property type="term" value="F:phosphorelay sensor kinase activity"/>
    <property type="evidence" value="ECO:0007669"/>
    <property type="project" value="InterPro"/>
</dbReference>
<comment type="catalytic activity">
    <reaction evidence="1">
        <text>ATP + protein L-histidine = ADP + protein N-phospho-L-histidine.</text>
        <dbReference type="EC" id="2.7.13.3"/>
    </reaction>
</comment>
<dbReference type="Proteomes" id="UP000007383">
    <property type="component" value="Chromosome"/>
</dbReference>
<keyword evidence="6" id="KW-1003">Cell membrane</keyword>
<sequence length="454" mass="49682">MTRQITVLGYSFRLMLLSVLIVVVVFAAIMSMALQRAINDWNTIRNQNLQTTIGAAIAQNYRLEGSLSPELLQQVLRPMLSPTVYVVVADSERNPLYAFVRGERVPLHPESTLDSVLQQVAGTVALPNVLLDGDEIFGYVAAGSLGFASDPLNLRFLRSLGFFLSLGVGLAIGVGLLSAFLLSRMLSNHARRVSGFLARIAAGERDIELPAERVHEFQNILESVRGLQQQLKREEELRRHWARDVAHDLRTPITALQAQFEAMQQGIVPATAERLASLRHEVARIERLVLDLRALNTMEEPQHELHPEWLDAEDFLRTAIASFGVGTGAGRFRLACTVDRLYADPHALQRAVMNLMQNAVQHGTPGTDIGIALRPTGASDPSLILEICNAGGVPAQDLPYVFERLYRGEDSRTTPGSGLGLSIAKAIIERHGGRIELDSDGSVTTVTVLLPNGG</sequence>
<evidence type="ECO:0000256" key="13">
    <source>
        <dbReference type="ARBA" id="ARBA00022842"/>
    </source>
</evidence>
<evidence type="ECO:0000256" key="1">
    <source>
        <dbReference type="ARBA" id="ARBA00000085"/>
    </source>
</evidence>
<dbReference type="InterPro" id="IPR004358">
    <property type="entry name" value="Sig_transdc_His_kin-like_C"/>
</dbReference>
<evidence type="ECO:0000256" key="8">
    <source>
        <dbReference type="ARBA" id="ARBA00022679"/>
    </source>
</evidence>
<evidence type="ECO:0000256" key="20">
    <source>
        <dbReference type="ARBA" id="ARBA00041776"/>
    </source>
</evidence>
<dbReference type="SUPFAM" id="SSF47384">
    <property type="entry name" value="Homodimeric domain of signal transducing histidine kinase"/>
    <property type="match status" value="1"/>
</dbReference>
<comment type="cofactor">
    <cofactor evidence="3">
        <name>Mg(2+)</name>
        <dbReference type="ChEBI" id="CHEBI:18420"/>
    </cofactor>
</comment>
<evidence type="ECO:0000256" key="6">
    <source>
        <dbReference type="ARBA" id="ARBA00022475"/>
    </source>
</evidence>
<name>H9UFZ3_SPIAZ</name>
<dbReference type="Gene3D" id="1.10.287.130">
    <property type="match status" value="1"/>
</dbReference>
<accession>H9UFZ3</accession>
<evidence type="ECO:0000259" key="24">
    <source>
        <dbReference type="PROSITE" id="PS50885"/>
    </source>
</evidence>
<reference evidence="26" key="1">
    <citation type="journal article" date="2013" name="Stand. Genomic Sci.">
        <title>Complete genome sequence of the halophilic bacterium Spirochaeta africana type strain (Z-7692(T)) from the alkaline Lake Magadi in the East African Rift.</title>
        <authorList>
            <person name="Liolos K."/>
            <person name="Abt B."/>
            <person name="Scheuner C."/>
            <person name="Teshima H."/>
            <person name="Held B."/>
            <person name="Lapidus A."/>
            <person name="Nolan M."/>
            <person name="Lucas S."/>
            <person name="Deshpande S."/>
            <person name="Cheng J.F."/>
            <person name="Tapia R."/>
            <person name="Goodwin L.A."/>
            <person name="Pitluck S."/>
            <person name="Pagani I."/>
            <person name="Ivanova N."/>
            <person name="Mavromatis K."/>
            <person name="Mikhailova N."/>
            <person name="Huntemann M."/>
            <person name="Pati A."/>
            <person name="Chen A."/>
            <person name="Palaniappan K."/>
            <person name="Land M."/>
            <person name="Rohde M."/>
            <person name="Tindall B.J."/>
            <person name="Detter J.C."/>
            <person name="Goker M."/>
            <person name="Bristow J."/>
            <person name="Eisen J.A."/>
            <person name="Markowitz V."/>
            <person name="Hugenholtz P."/>
            <person name="Woyke T."/>
            <person name="Klenk H.P."/>
            <person name="Kyrpides N.C."/>
        </authorList>
    </citation>
    <scope>NUCLEOTIDE SEQUENCE</scope>
    <source>
        <strain evidence="26">ATCC 700263 / DSM 8902 / Z-7692</strain>
    </source>
</reference>
<dbReference type="Pfam" id="PF02518">
    <property type="entry name" value="HATPase_c"/>
    <property type="match status" value="1"/>
</dbReference>
<evidence type="ECO:0000313" key="25">
    <source>
        <dbReference type="EMBL" id="AFG36436.1"/>
    </source>
</evidence>
<keyword evidence="9" id="KW-0547">Nucleotide-binding</keyword>
<evidence type="ECO:0000256" key="9">
    <source>
        <dbReference type="ARBA" id="ARBA00022741"/>
    </source>
</evidence>
<dbReference type="HOGENOM" id="CLU_000445_89_6_12"/>
<dbReference type="KEGG" id="sfc:Spiaf_0329"/>
<keyword evidence="22" id="KW-0472">Membrane</keyword>
<comment type="subcellular location">
    <subcellularLocation>
        <location evidence="4">Cell membrane</location>
        <topology evidence="4">Multi-pass membrane protein</topology>
    </subcellularLocation>
</comment>
<organism evidence="25 26">
    <name type="scientific">Spirochaeta africana (strain ATCC 700263 / DSM 8902 / Z-7692)</name>
    <dbReference type="NCBI Taxonomy" id="889378"/>
    <lineage>
        <taxon>Bacteria</taxon>
        <taxon>Pseudomonadati</taxon>
        <taxon>Spirochaetota</taxon>
        <taxon>Spirochaetia</taxon>
        <taxon>Spirochaetales</taxon>
        <taxon>Spirochaetaceae</taxon>
        <taxon>Spirochaeta</taxon>
    </lineage>
</organism>
<evidence type="ECO:0000256" key="18">
    <source>
        <dbReference type="ARBA" id="ARBA00023211"/>
    </source>
</evidence>
<proteinExistence type="predicted"/>
<comment type="cofactor">
    <cofactor evidence="2">
        <name>Mn(2+)</name>
        <dbReference type="ChEBI" id="CHEBI:29035"/>
    </cofactor>
</comment>
<dbReference type="AlphaFoldDB" id="H9UFZ3"/>
<keyword evidence="13" id="KW-0460">Magnesium</keyword>
<keyword evidence="8" id="KW-0808">Transferase</keyword>
<dbReference type="EMBL" id="CP003282">
    <property type="protein sequence ID" value="AFG36436.1"/>
    <property type="molecule type" value="Genomic_DNA"/>
</dbReference>
<keyword evidence="18" id="KW-0464">Manganese</keyword>
<keyword evidence="16" id="KW-0346">Stress response</keyword>
<evidence type="ECO:0000256" key="19">
    <source>
        <dbReference type="ARBA" id="ARBA00040454"/>
    </source>
</evidence>
<feature type="coiled-coil region" evidence="21">
    <location>
        <begin position="217"/>
        <end position="244"/>
    </location>
</feature>
<feature type="domain" description="HAMP" evidence="24">
    <location>
        <begin position="184"/>
        <end position="236"/>
    </location>
</feature>
<dbReference type="InterPro" id="IPR003594">
    <property type="entry name" value="HATPase_dom"/>
</dbReference>
<evidence type="ECO:0000256" key="17">
    <source>
        <dbReference type="ARBA" id="ARBA00023026"/>
    </source>
</evidence>
<dbReference type="Gene3D" id="3.30.565.10">
    <property type="entry name" value="Histidine kinase-like ATPase, C-terminal domain"/>
    <property type="match status" value="1"/>
</dbReference>
<dbReference type="OrthoDB" id="367096at2"/>
<dbReference type="Pfam" id="PF00512">
    <property type="entry name" value="HisKA"/>
    <property type="match status" value="1"/>
</dbReference>
<evidence type="ECO:0000259" key="23">
    <source>
        <dbReference type="PROSITE" id="PS50109"/>
    </source>
</evidence>
<evidence type="ECO:0000256" key="12">
    <source>
        <dbReference type="ARBA" id="ARBA00022840"/>
    </source>
</evidence>
<dbReference type="EC" id="2.7.13.3" evidence="5"/>